<dbReference type="EMBL" id="AGCM01000114">
    <property type="protein sequence ID" value="EHM53037.1"/>
    <property type="molecule type" value="Genomic_DNA"/>
</dbReference>
<reference evidence="1 2" key="1">
    <citation type="submission" date="2011-08" db="EMBL/GenBank/DDBJ databases">
        <authorList>
            <person name="Weinstock G."/>
            <person name="Sodergren E."/>
            <person name="Clifton S."/>
            <person name="Fulton L."/>
            <person name="Fulton B."/>
            <person name="Courtney L."/>
            <person name="Fronick C."/>
            <person name="Harrison M."/>
            <person name="Strong C."/>
            <person name="Farmer C."/>
            <person name="Delahaunty K."/>
            <person name="Markovic C."/>
            <person name="Hall O."/>
            <person name="Minx P."/>
            <person name="Tomlinson C."/>
            <person name="Mitreva M."/>
            <person name="Hou S."/>
            <person name="Chen J."/>
            <person name="Wollam A."/>
            <person name="Pepin K.H."/>
            <person name="Johnson M."/>
            <person name="Bhonagiri V."/>
            <person name="Zhang X."/>
            <person name="Suruliraj S."/>
            <person name="Warren W."/>
            <person name="Chinwalla A."/>
            <person name="Mardis E.R."/>
            <person name="Wilson R.K."/>
        </authorList>
    </citation>
    <scope>NUCLEOTIDE SEQUENCE [LARGE SCALE GENOMIC DNA]</scope>
    <source>
        <strain evidence="1 2">F0432</strain>
    </source>
</reference>
<gene>
    <name evidence="1" type="ORF">HMPREF9080_01950</name>
</gene>
<dbReference type="HOGENOM" id="CLU_3197611_0_0_6"/>
<evidence type="ECO:0000313" key="2">
    <source>
        <dbReference type="Proteomes" id="UP000004750"/>
    </source>
</evidence>
<organism evidence="1 2">
    <name type="scientific">Cardiobacterium valvarum F0432</name>
    <dbReference type="NCBI Taxonomy" id="797473"/>
    <lineage>
        <taxon>Bacteria</taxon>
        <taxon>Pseudomonadati</taxon>
        <taxon>Pseudomonadota</taxon>
        <taxon>Gammaproteobacteria</taxon>
        <taxon>Cardiobacteriales</taxon>
        <taxon>Cardiobacteriaceae</taxon>
        <taxon>Cardiobacterium</taxon>
    </lineage>
</organism>
<name>G9ZGQ5_9GAMM</name>
<proteinExistence type="predicted"/>
<comment type="caution">
    <text evidence="1">The sequence shown here is derived from an EMBL/GenBank/DDBJ whole genome shotgun (WGS) entry which is preliminary data.</text>
</comment>
<dbReference type="Proteomes" id="UP000004750">
    <property type="component" value="Unassembled WGS sequence"/>
</dbReference>
<evidence type="ECO:0000313" key="1">
    <source>
        <dbReference type="EMBL" id="EHM53037.1"/>
    </source>
</evidence>
<sequence length="45" mass="5143">MKAALRRFTDVWPRQRGKRRDVASNVSRNQKPAFIPLVGSNIYAA</sequence>
<dbReference type="AlphaFoldDB" id="G9ZGQ5"/>
<accession>G9ZGQ5</accession>
<dbReference type="STRING" id="797473.HMPREF9080_01950"/>
<protein>
    <submittedName>
        <fullName evidence="1">Uncharacterized protein</fullName>
    </submittedName>
</protein>